<evidence type="ECO:0000313" key="2">
    <source>
        <dbReference type="EMBL" id="CAF4213656.1"/>
    </source>
</evidence>
<dbReference type="EMBL" id="CAJOBD010016140">
    <property type="protein sequence ID" value="CAF4213656.1"/>
    <property type="molecule type" value="Genomic_DNA"/>
</dbReference>
<protein>
    <submittedName>
        <fullName evidence="2">Uncharacterized protein</fullName>
    </submittedName>
</protein>
<name>A0A820CH86_9BILA</name>
<evidence type="ECO:0000313" key="3">
    <source>
        <dbReference type="Proteomes" id="UP000663836"/>
    </source>
</evidence>
<organism evidence="2 3">
    <name type="scientific">Rotaria sordida</name>
    <dbReference type="NCBI Taxonomy" id="392033"/>
    <lineage>
        <taxon>Eukaryota</taxon>
        <taxon>Metazoa</taxon>
        <taxon>Spiralia</taxon>
        <taxon>Gnathifera</taxon>
        <taxon>Rotifera</taxon>
        <taxon>Eurotatoria</taxon>
        <taxon>Bdelloidea</taxon>
        <taxon>Philodinida</taxon>
        <taxon>Philodinidae</taxon>
        <taxon>Rotaria</taxon>
    </lineage>
</organism>
<proteinExistence type="predicted"/>
<dbReference type="Proteomes" id="UP000663836">
    <property type="component" value="Unassembled WGS sequence"/>
</dbReference>
<evidence type="ECO:0000256" key="1">
    <source>
        <dbReference type="SAM" id="MobiDB-lite"/>
    </source>
</evidence>
<reference evidence="2" key="1">
    <citation type="submission" date="2021-02" db="EMBL/GenBank/DDBJ databases">
        <authorList>
            <person name="Nowell W R."/>
        </authorList>
    </citation>
    <scope>NUCLEOTIDE SEQUENCE</scope>
</reference>
<gene>
    <name evidence="2" type="ORF">JBS370_LOCUS37116</name>
</gene>
<feature type="non-terminal residue" evidence="2">
    <location>
        <position position="1"/>
    </location>
</feature>
<feature type="region of interest" description="Disordered" evidence="1">
    <location>
        <begin position="14"/>
        <end position="38"/>
    </location>
</feature>
<accession>A0A820CH86</accession>
<sequence length="69" mass="7791">KMYAIKAGIEKAKEAVQGKKAEEAARKASDPTEKPSERVDAAFEYGKARRKEEEHAYKAECNKDKHVCH</sequence>
<comment type="caution">
    <text evidence="2">The sequence shown here is derived from an EMBL/GenBank/DDBJ whole genome shotgun (WGS) entry which is preliminary data.</text>
</comment>
<dbReference type="AlphaFoldDB" id="A0A820CH86"/>